<feature type="transmembrane region" description="Helical" evidence="1">
    <location>
        <begin position="68"/>
        <end position="88"/>
    </location>
</feature>
<keyword evidence="1" id="KW-0812">Transmembrane</keyword>
<dbReference type="EMBL" id="JRFA01000019">
    <property type="protein sequence ID" value="KGN73669.1"/>
    <property type="molecule type" value="Genomic_DNA"/>
</dbReference>
<dbReference type="OrthoDB" id="9813525at2"/>
<reference evidence="2 4" key="1">
    <citation type="submission" date="2014-09" db="EMBL/GenBank/DDBJ databases">
        <title>Draft Genome Sequence of Porphyromonas macacae COT-192_OH2859.</title>
        <authorList>
            <person name="Wallis C."/>
            <person name="Deusch O."/>
            <person name="O'Flynn C."/>
            <person name="Davis I."/>
            <person name="Horsfall A."/>
            <person name="Kirkwood N."/>
            <person name="Harris S."/>
            <person name="Eisen J.A."/>
            <person name="Coil D.A."/>
            <person name="Darling A.E."/>
            <person name="Jospin G."/>
            <person name="Alexiev A."/>
        </authorList>
    </citation>
    <scope>NUCLEOTIDE SEQUENCE [LARGE SCALE GENOMIC DNA]</scope>
    <source>
        <strain evidence="4">COT-192 OH2859</strain>
        <strain evidence="2">COT-192_OH2859</strain>
    </source>
</reference>
<evidence type="ECO:0000313" key="2">
    <source>
        <dbReference type="EMBL" id="KGN73669.1"/>
    </source>
</evidence>
<keyword evidence="1" id="KW-1133">Transmembrane helix</keyword>
<name>A0A0A2EB55_9PORP</name>
<feature type="transmembrane region" description="Helical" evidence="1">
    <location>
        <begin position="94"/>
        <end position="115"/>
    </location>
</feature>
<keyword evidence="1" id="KW-0472">Membrane</keyword>
<evidence type="ECO:0000313" key="3">
    <source>
        <dbReference type="EMBL" id="SUB88233.1"/>
    </source>
</evidence>
<reference evidence="3 5" key="2">
    <citation type="submission" date="2018-06" db="EMBL/GenBank/DDBJ databases">
        <authorList>
            <consortium name="Pathogen Informatics"/>
            <person name="Doyle S."/>
        </authorList>
    </citation>
    <scope>NUCLEOTIDE SEQUENCE [LARGE SCALE GENOMIC DNA]</scope>
    <source>
        <strain evidence="3 5">NCTC11632</strain>
    </source>
</reference>
<dbReference type="Pfam" id="PF11026">
    <property type="entry name" value="DUF2721"/>
    <property type="match status" value="1"/>
</dbReference>
<gene>
    <name evidence="2" type="ORF">HQ47_06875</name>
    <name evidence="3" type="ORF">NCTC11632_00296</name>
</gene>
<dbReference type="AlphaFoldDB" id="A0A0A2EB55"/>
<evidence type="ECO:0000313" key="4">
    <source>
        <dbReference type="Proteomes" id="UP000030103"/>
    </source>
</evidence>
<dbReference type="RefSeq" id="WP_025004468.1">
    <property type="nucleotide sequence ID" value="NZ_JASBZX010000009.1"/>
</dbReference>
<dbReference type="EMBL" id="UGTF01000002">
    <property type="protein sequence ID" value="SUB88233.1"/>
    <property type="molecule type" value="Genomic_DNA"/>
</dbReference>
<keyword evidence="4" id="KW-1185">Reference proteome</keyword>
<dbReference type="STRING" id="28115.HQ47_06875"/>
<sequence>MQSLSLTTPSLLFSATSLILLAYTNRFLSYAQLVRNLQQQHVEKPGRTSLRQIRNLYRRMKLIRAMQILGVSSLLFCVTAMFFIYIEWQLAGEIIFGVGMLLLALSLVVCLREILISIEALRLNLNSIEKEENTNDSK</sequence>
<dbReference type="eggNOG" id="ENOG5032RP9">
    <property type="taxonomic scope" value="Bacteria"/>
</dbReference>
<evidence type="ECO:0000256" key="1">
    <source>
        <dbReference type="SAM" id="Phobius"/>
    </source>
</evidence>
<evidence type="ECO:0000313" key="5">
    <source>
        <dbReference type="Proteomes" id="UP000254156"/>
    </source>
</evidence>
<organism evidence="2 4">
    <name type="scientific">Porphyromonas macacae</name>
    <dbReference type="NCBI Taxonomy" id="28115"/>
    <lineage>
        <taxon>Bacteria</taxon>
        <taxon>Pseudomonadati</taxon>
        <taxon>Bacteroidota</taxon>
        <taxon>Bacteroidia</taxon>
        <taxon>Bacteroidales</taxon>
        <taxon>Porphyromonadaceae</taxon>
        <taxon>Porphyromonas</taxon>
    </lineage>
</organism>
<dbReference type="Proteomes" id="UP000254156">
    <property type="component" value="Unassembled WGS sequence"/>
</dbReference>
<feature type="transmembrane region" description="Helical" evidence="1">
    <location>
        <begin position="6"/>
        <end position="23"/>
    </location>
</feature>
<accession>A0A0A2EB55</accession>
<protein>
    <submittedName>
        <fullName evidence="2">Membrane protein</fullName>
    </submittedName>
    <submittedName>
        <fullName evidence="3">Protein of uncharacterized function (DUF2721)</fullName>
    </submittedName>
</protein>
<dbReference type="Proteomes" id="UP000030103">
    <property type="component" value="Unassembled WGS sequence"/>
</dbReference>
<proteinExistence type="predicted"/>
<dbReference type="InterPro" id="IPR021279">
    <property type="entry name" value="DUF2721"/>
</dbReference>